<dbReference type="Proteomes" id="UP000737018">
    <property type="component" value="Unassembled WGS sequence"/>
</dbReference>
<gene>
    <name evidence="1" type="ORF">CMV_009043</name>
</gene>
<name>A0A8J4VRC1_9ROSI</name>
<dbReference type="OrthoDB" id="10452653at2759"/>
<accession>A0A8J4VRC1</accession>
<protein>
    <submittedName>
        <fullName evidence="1">Uncharacterized protein</fullName>
    </submittedName>
</protein>
<comment type="caution">
    <text evidence="1">The sequence shown here is derived from an EMBL/GenBank/DDBJ whole genome shotgun (WGS) entry which is preliminary data.</text>
</comment>
<organism evidence="1 2">
    <name type="scientific">Castanea mollissima</name>
    <name type="common">Chinese chestnut</name>
    <dbReference type="NCBI Taxonomy" id="60419"/>
    <lineage>
        <taxon>Eukaryota</taxon>
        <taxon>Viridiplantae</taxon>
        <taxon>Streptophyta</taxon>
        <taxon>Embryophyta</taxon>
        <taxon>Tracheophyta</taxon>
        <taxon>Spermatophyta</taxon>
        <taxon>Magnoliopsida</taxon>
        <taxon>eudicotyledons</taxon>
        <taxon>Gunneridae</taxon>
        <taxon>Pentapetalae</taxon>
        <taxon>rosids</taxon>
        <taxon>fabids</taxon>
        <taxon>Fagales</taxon>
        <taxon>Fagaceae</taxon>
        <taxon>Castanea</taxon>
    </lineage>
</organism>
<reference evidence="1" key="1">
    <citation type="submission" date="2020-03" db="EMBL/GenBank/DDBJ databases">
        <title>Castanea mollissima Vanexum genome sequencing.</title>
        <authorList>
            <person name="Staton M."/>
        </authorList>
    </citation>
    <scope>NUCLEOTIDE SEQUENCE</scope>
    <source>
        <tissue evidence="1">Leaf</tissue>
    </source>
</reference>
<keyword evidence="2" id="KW-1185">Reference proteome</keyword>
<sequence length="72" mass="7902">MVSLYSSMYICYSVLSVSTGSQFSVPASASFFISLARTRMCSGILAAALFDFSLELIFKDEGNPDSPLYHLF</sequence>
<evidence type="ECO:0000313" key="1">
    <source>
        <dbReference type="EMBL" id="KAF3966897.1"/>
    </source>
</evidence>
<proteinExistence type="predicted"/>
<dbReference type="EMBL" id="JRKL02000976">
    <property type="protein sequence ID" value="KAF3966897.1"/>
    <property type="molecule type" value="Genomic_DNA"/>
</dbReference>
<dbReference type="AlphaFoldDB" id="A0A8J4VRC1"/>
<evidence type="ECO:0000313" key="2">
    <source>
        <dbReference type="Proteomes" id="UP000737018"/>
    </source>
</evidence>